<organism evidence="1 2">
    <name type="scientific">Dipteronia sinensis</name>
    <dbReference type="NCBI Taxonomy" id="43782"/>
    <lineage>
        <taxon>Eukaryota</taxon>
        <taxon>Viridiplantae</taxon>
        <taxon>Streptophyta</taxon>
        <taxon>Embryophyta</taxon>
        <taxon>Tracheophyta</taxon>
        <taxon>Spermatophyta</taxon>
        <taxon>Magnoliopsida</taxon>
        <taxon>eudicotyledons</taxon>
        <taxon>Gunneridae</taxon>
        <taxon>Pentapetalae</taxon>
        <taxon>rosids</taxon>
        <taxon>malvids</taxon>
        <taxon>Sapindales</taxon>
        <taxon>Sapindaceae</taxon>
        <taxon>Hippocastanoideae</taxon>
        <taxon>Acereae</taxon>
        <taxon>Dipteronia</taxon>
    </lineage>
</organism>
<dbReference type="AlphaFoldDB" id="A0AAE0ASY5"/>
<comment type="caution">
    <text evidence="1">The sequence shown here is derived from an EMBL/GenBank/DDBJ whole genome shotgun (WGS) entry which is preliminary data.</text>
</comment>
<accession>A0AAE0ASY5</accession>
<proteinExistence type="predicted"/>
<sequence>MEELHNLHQNAFDYVVNVWLKSGPVSIVQRRYKLMTTNVVECLNSYLRFAQKLPMMTLAEFIRKMLQRWYYDRHRAAHFIRHQLTDAAYLVISKRIEKCSYMTGAKLGLHFPIYGLLQEGNTCGRIFSTYHAGGTS</sequence>
<evidence type="ECO:0008006" key="3">
    <source>
        <dbReference type="Google" id="ProtNLM"/>
    </source>
</evidence>
<protein>
    <recommendedName>
        <fullName evidence="3">Transposase</fullName>
    </recommendedName>
</protein>
<evidence type="ECO:0000313" key="2">
    <source>
        <dbReference type="Proteomes" id="UP001281410"/>
    </source>
</evidence>
<evidence type="ECO:0000313" key="1">
    <source>
        <dbReference type="EMBL" id="KAK3222974.1"/>
    </source>
</evidence>
<reference evidence="1" key="1">
    <citation type="journal article" date="2023" name="Plant J.">
        <title>Genome sequences and population genomics provide insights into the demographic history, inbreeding, and mutation load of two 'living fossil' tree species of Dipteronia.</title>
        <authorList>
            <person name="Feng Y."/>
            <person name="Comes H.P."/>
            <person name="Chen J."/>
            <person name="Zhu S."/>
            <person name="Lu R."/>
            <person name="Zhang X."/>
            <person name="Li P."/>
            <person name="Qiu J."/>
            <person name="Olsen K.M."/>
            <person name="Qiu Y."/>
        </authorList>
    </citation>
    <scope>NUCLEOTIDE SEQUENCE</scope>
    <source>
        <strain evidence="1">NBL</strain>
    </source>
</reference>
<dbReference type="EMBL" id="JANJYJ010000003">
    <property type="protein sequence ID" value="KAK3222974.1"/>
    <property type="molecule type" value="Genomic_DNA"/>
</dbReference>
<keyword evidence="2" id="KW-1185">Reference proteome</keyword>
<dbReference type="Proteomes" id="UP001281410">
    <property type="component" value="Unassembled WGS sequence"/>
</dbReference>
<gene>
    <name evidence="1" type="ORF">Dsin_009999</name>
</gene>
<name>A0AAE0ASY5_9ROSI</name>